<dbReference type="EMBL" id="JAGSGD010000001">
    <property type="protein sequence ID" value="MBR7618038.1"/>
    <property type="molecule type" value="Genomic_DNA"/>
</dbReference>
<dbReference type="Gene3D" id="1.20.950.20">
    <property type="entry name" value="Transmembrane di-heme cytochromes, Chain C"/>
    <property type="match status" value="1"/>
</dbReference>
<dbReference type="Proteomes" id="UP000622580">
    <property type="component" value="Unassembled WGS sequence"/>
</dbReference>
<dbReference type="GO" id="GO:0020037">
    <property type="term" value="F:heme binding"/>
    <property type="evidence" value="ECO:0007669"/>
    <property type="project" value="TreeGrafter"/>
</dbReference>
<dbReference type="SUPFAM" id="SSF81342">
    <property type="entry name" value="Transmembrane di-heme cytochromes"/>
    <property type="match status" value="1"/>
</dbReference>
<dbReference type="InterPro" id="IPR011577">
    <property type="entry name" value="Cyt_b561_bac/Ni-Hgenase"/>
</dbReference>
<feature type="transmembrane region" description="Helical" evidence="6">
    <location>
        <begin position="233"/>
        <end position="255"/>
    </location>
</feature>
<evidence type="ECO:0000256" key="4">
    <source>
        <dbReference type="ARBA" id="ARBA00022989"/>
    </source>
</evidence>
<keyword evidence="2" id="KW-1003">Cell membrane</keyword>
<feature type="transmembrane region" description="Helical" evidence="6">
    <location>
        <begin position="124"/>
        <end position="145"/>
    </location>
</feature>
<comment type="subcellular location">
    <subcellularLocation>
        <location evidence="1">Cell membrane</location>
        <topology evidence="1">Multi-pass membrane protein</topology>
    </subcellularLocation>
</comment>
<keyword evidence="5 6" id="KW-0472">Membrane</keyword>
<evidence type="ECO:0000256" key="1">
    <source>
        <dbReference type="ARBA" id="ARBA00004651"/>
    </source>
</evidence>
<feature type="transmembrane region" description="Helical" evidence="6">
    <location>
        <begin position="192"/>
        <end position="213"/>
    </location>
</feature>
<reference evidence="8" key="1">
    <citation type="submission" date="2021-04" db="EMBL/GenBank/DDBJ databases">
        <title>Draft genome assembly of strain Phenylobacterium sp. 20VBR1 using MiniION and Illumina platforms.</title>
        <authorList>
            <person name="Thomas F.A."/>
            <person name="Krishnan K.P."/>
            <person name="Sinha R.K."/>
        </authorList>
    </citation>
    <scope>NUCLEOTIDE SEQUENCE</scope>
    <source>
        <strain evidence="8">20VBR1</strain>
    </source>
</reference>
<evidence type="ECO:0000259" key="7">
    <source>
        <dbReference type="Pfam" id="PF01292"/>
    </source>
</evidence>
<keyword evidence="9" id="KW-1185">Reference proteome</keyword>
<comment type="caution">
    <text evidence="8">The sequence shown here is derived from an EMBL/GenBank/DDBJ whole genome shotgun (WGS) entry which is preliminary data.</text>
</comment>
<dbReference type="AlphaFoldDB" id="A0A941D0C7"/>
<dbReference type="GO" id="GO:0022904">
    <property type="term" value="P:respiratory electron transport chain"/>
    <property type="evidence" value="ECO:0007669"/>
    <property type="project" value="InterPro"/>
</dbReference>
<dbReference type="PANTHER" id="PTHR30485:SF1">
    <property type="entry name" value="CYTOCHROME YDHU-RELATED"/>
    <property type="match status" value="1"/>
</dbReference>
<evidence type="ECO:0000256" key="5">
    <source>
        <dbReference type="ARBA" id="ARBA00023136"/>
    </source>
</evidence>
<dbReference type="GO" id="GO:0009055">
    <property type="term" value="F:electron transfer activity"/>
    <property type="evidence" value="ECO:0007669"/>
    <property type="project" value="InterPro"/>
</dbReference>
<dbReference type="InterPro" id="IPR051542">
    <property type="entry name" value="Hydrogenase_cytochrome"/>
</dbReference>
<keyword evidence="4 6" id="KW-1133">Transmembrane helix</keyword>
<dbReference type="GO" id="GO:0005886">
    <property type="term" value="C:plasma membrane"/>
    <property type="evidence" value="ECO:0007669"/>
    <property type="project" value="UniProtKB-SubCell"/>
</dbReference>
<dbReference type="Pfam" id="PF01292">
    <property type="entry name" value="Ni_hydr_CYTB"/>
    <property type="match status" value="1"/>
</dbReference>
<dbReference type="RefSeq" id="WP_215337742.1">
    <property type="nucleotide sequence ID" value="NZ_JAGSGD010000001.1"/>
</dbReference>
<evidence type="ECO:0000256" key="2">
    <source>
        <dbReference type="ARBA" id="ARBA00022475"/>
    </source>
</evidence>
<evidence type="ECO:0000256" key="3">
    <source>
        <dbReference type="ARBA" id="ARBA00022692"/>
    </source>
</evidence>
<proteinExistence type="predicted"/>
<feature type="domain" description="Cytochrome b561 bacterial/Ni-hydrogenase" evidence="7">
    <location>
        <begin position="16"/>
        <end position="267"/>
    </location>
</feature>
<organism evidence="8 9">
    <name type="scientific">Phenylobacterium glaciei</name>
    <dbReference type="NCBI Taxonomy" id="2803784"/>
    <lineage>
        <taxon>Bacteria</taxon>
        <taxon>Pseudomonadati</taxon>
        <taxon>Pseudomonadota</taxon>
        <taxon>Alphaproteobacteria</taxon>
        <taxon>Caulobacterales</taxon>
        <taxon>Caulobacteraceae</taxon>
        <taxon>Phenylobacterium</taxon>
    </lineage>
</organism>
<accession>A0A941D0C7</accession>
<name>A0A941D0C7_9CAUL</name>
<keyword evidence="3 6" id="KW-0812">Transmembrane</keyword>
<evidence type="ECO:0000256" key="6">
    <source>
        <dbReference type="SAM" id="Phobius"/>
    </source>
</evidence>
<protein>
    <submittedName>
        <fullName evidence="8">Cytochrome b/b6 domain-containing protein</fullName>
    </submittedName>
</protein>
<dbReference type="PANTHER" id="PTHR30485">
    <property type="entry name" value="NI/FE-HYDROGENASE 1 B-TYPE CYTOCHROME SUBUNIT"/>
    <property type="match status" value="1"/>
</dbReference>
<evidence type="ECO:0000313" key="9">
    <source>
        <dbReference type="Proteomes" id="UP000622580"/>
    </source>
</evidence>
<feature type="transmembrane region" description="Helical" evidence="6">
    <location>
        <begin position="26"/>
        <end position="51"/>
    </location>
</feature>
<dbReference type="InterPro" id="IPR016174">
    <property type="entry name" value="Di-haem_cyt_TM"/>
</dbReference>
<sequence length="281" mass="30799">MRPDKPLEGGGLLVYRHPAVVRITHWVNLASLVVLLLSGLQILCSHPAFYWGETARFADPFAQIVSGMGSQGEPTGRLIAPGINLDTTGLLGASASADGSMSARAFPAWLTLPRELDLGAGRRWHFFFAWLFVLNGALYLATGLISRRLQREMVPTREDLAHLPRAIADHARLKFPRGEDARRYNVLQKLTYLPVVFGLLPLMLLTGLAMSPAVDARLHLAMLLGGRQTARTLHFLSTSGILAFVVLHVVMVVLAGPVNELRSMITGWFVLKPETPEKDAP</sequence>
<evidence type="ECO:0000313" key="8">
    <source>
        <dbReference type="EMBL" id="MBR7618038.1"/>
    </source>
</evidence>
<gene>
    <name evidence="8" type="ORF">JKL49_01445</name>
</gene>